<reference evidence="2" key="1">
    <citation type="submission" date="2016-11" db="UniProtKB">
        <authorList>
            <consortium name="WormBaseParasite"/>
        </authorList>
    </citation>
    <scope>IDENTIFICATION</scope>
</reference>
<proteinExistence type="predicted"/>
<name>A0A1I7XZ44_9BILA</name>
<dbReference type="Proteomes" id="UP000095287">
    <property type="component" value="Unplaced"/>
</dbReference>
<accession>A0A1I7XZ44</accession>
<sequence length="129" mass="14777">MDEVLELERSRIKSFYRLLVDRLGAQTWEKRKTCYEARIREKEATLDIALPIEPQLFVPADDDIDWYILACELAFDVQQSDSAYSSKRIYPFAMAIGAVAEQLSSVPNVGSVLDRMLANNNKPDTQLFE</sequence>
<dbReference type="AlphaFoldDB" id="A0A1I7XZ44"/>
<evidence type="ECO:0000313" key="2">
    <source>
        <dbReference type="WBParaSite" id="L893_g1097.t1"/>
    </source>
</evidence>
<keyword evidence="1" id="KW-1185">Reference proteome</keyword>
<protein>
    <submittedName>
        <fullName evidence="2">Phosphorylase b kinase regulatory subunit</fullName>
    </submittedName>
</protein>
<organism evidence="1 2">
    <name type="scientific">Steinernema glaseri</name>
    <dbReference type="NCBI Taxonomy" id="37863"/>
    <lineage>
        <taxon>Eukaryota</taxon>
        <taxon>Metazoa</taxon>
        <taxon>Ecdysozoa</taxon>
        <taxon>Nematoda</taxon>
        <taxon>Chromadorea</taxon>
        <taxon>Rhabditida</taxon>
        <taxon>Tylenchina</taxon>
        <taxon>Panagrolaimomorpha</taxon>
        <taxon>Strongyloidoidea</taxon>
        <taxon>Steinernematidae</taxon>
        <taxon>Steinernema</taxon>
    </lineage>
</organism>
<dbReference type="WBParaSite" id="L893_g1097.t1">
    <property type="protein sequence ID" value="L893_g1097.t1"/>
    <property type="gene ID" value="L893_g1097"/>
</dbReference>
<evidence type="ECO:0000313" key="1">
    <source>
        <dbReference type="Proteomes" id="UP000095287"/>
    </source>
</evidence>